<organism evidence="2 3">
    <name type="scientific">Eumeta variegata</name>
    <name type="common">Bagworm moth</name>
    <name type="synonym">Eumeta japonica</name>
    <dbReference type="NCBI Taxonomy" id="151549"/>
    <lineage>
        <taxon>Eukaryota</taxon>
        <taxon>Metazoa</taxon>
        <taxon>Ecdysozoa</taxon>
        <taxon>Arthropoda</taxon>
        <taxon>Hexapoda</taxon>
        <taxon>Insecta</taxon>
        <taxon>Pterygota</taxon>
        <taxon>Neoptera</taxon>
        <taxon>Endopterygota</taxon>
        <taxon>Lepidoptera</taxon>
        <taxon>Glossata</taxon>
        <taxon>Ditrysia</taxon>
        <taxon>Tineoidea</taxon>
        <taxon>Psychidae</taxon>
        <taxon>Oiketicinae</taxon>
        <taxon>Eumeta</taxon>
    </lineage>
</organism>
<feature type="region of interest" description="Disordered" evidence="1">
    <location>
        <begin position="36"/>
        <end position="74"/>
    </location>
</feature>
<feature type="region of interest" description="Disordered" evidence="1">
    <location>
        <begin position="1"/>
        <end position="21"/>
    </location>
</feature>
<feature type="compositionally biased region" description="Basic and acidic residues" evidence="1">
    <location>
        <begin position="53"/>
        <end position="73"/>
    </location>
</feature>
<sequence length="104" mass="11460">MHNGRFEEAISKHGALGASNTRRHTILKPCAYGQTVKPHKVEHRGKPVSVPECIRRDTDARARADRGHGERGRSAGVCRAEWLVSVPERRGKVEGGSQRARVTA</sequence>
<dbReference type="Proteomes" id="UP000299102">
    <property type="component" value="Unassembled WGS sequence"/>
</dbReference>
<feature type="compositionally biased region" description="Basic and acidic residues" evidence="1">
    <location>
        <begin position="1"/>
        <end position="11"/>
    </location>
</feature>
<gene>
    <name evidence="2" type="ORF">EVAR_83583_1</name>
</gene>
<dbReference type="EMBL" id="BGZK01000201">
    <property type="protein sequence ID" value="GBP27954.1"/>
    <property type="molecule type" value="Genomic_DNA"/>
</dbReference>
<comment type="caution">
    <text evidence="2">The sequence shown here is derived from an EMBL/GenBank/DDBJ whole genome shotgun (WGS) entry which is preliminary data.</text>
</comment>
<keyword evidence="3" id="KW-1185">Reference proteome</keyword>
<evidence type="ECO:0000313" key="2">
    <source>
        <dbReference type="EMBL" id="GBP27954.1"/>
    </source>
</evidence>
<dbReference type="AlphaFoldDB" id="A0A4C1UQ39"/>
<name>A0A4C1UQ39_EUMVA</name>
<protein>
    <submittedName>
        <fullName evidence="2">Uncharacterized protein</fullName>
    </submittedName>
</protein>
<proteinExistence type="predicted"/>
<evidence type="ECO:0000313" key="3">
    <source>
        <dbReference type="Proteomes" id="UP000299102"/>
    </source>
</evidence>
<evidence type="ECO:0000256" key="1">
    <source>
        <dbReference type="SAM" id="MobiDB-lite"/>
    </source>
</evidence>
<accession>A0A4C1UQ39</accession>
<reference evidence="2 3" key="1">
    <citation type="journal article" date="2019" name="Commun. Biol.">
        <title>The bagworm genome reveals a unique fibroin gene that provides high tensile strength.</title>
        <authorList>
            <person name="Kono N."/>
            <person name="Nakamura H."/>
            <person name="Ohtoshi R."/>
            <person name="Tomita M."/>
            <person name="Numata K."/>
            <person name="Arakawa K."/>
        </authorList>
    </citation>
    <scope>NUCLEOTIDE SEQUENCE [LARGE SCALE GENOMIC DNA]</scope>
</reference>